<dbReference type="Proteomes" id="UP000289152">
    <property type="component" value="Unassembled WGS sequence"/>
</dbReference>
<dbReference type="GO" id="GO:0051118">
    <property type="term" value="F:glucan endo-1,3-alpha-glucosidase activity"/>
    <property type="evidence" value="ECO:0007669"/>
    <property type="project" value="InterPro"/>
</dbReference>
<reference evidence="2 3" key="1">
    <citation type="submission" date="2016-06" db="EMBL/GenBank/DDBJ databases">
        <title>Evolution of pathogenesis and genome organization in the Tremellales.</title>
        <authorList>
            <person name="Cuomo C."/>
            <person name="Litvintseva A."/>
            <person name="Heitman J."/>
            <person name="Chen Y."/>
            <person name="Sun S."/>
            <person name="Springer D."/>
            <person name="Dromer F."/>
            <person name="Young S."/>
            <person name="Zeng Q."/>
            <person name="Chapman S."/>
            <person name="Gujja S."/>
            <person name="Saif S."/>
            <person name="Birren B."/>
        </authorList>
    </citation>
    <scope>NUCLEOTIDE SEQUENCE [LARGE SCALE GENOMIC DNA]</scope>
    <source>
        <strain evidence="2 3">ATCC 28783</strain>
    </source>
</reference>
<sequence length="459" mass="51891">MQLLFSNLRGRRMAHQEDGDRHSQRPRLMVAHFMLGNTYPFTEKDWLATFDLASEAGLDGFALNLGPEEWQFSQALMAYDLLSSHSSGLKLFLSLDMNVNPSATSTDGDLLAEKVLRVLSEPAQLKWDGRPVLSSFSGHAVSFGGEGWKGWLNRLNARSETPVFFWPTFFMPPKEFIDLPYVDGTFAWNAAWSVGSLSDSWAQLINRPAGNHTISLEEDAPFLASDKPYMASASPLFFTHYGKTGQWAWDKNWIYRSDDLLYPTRLAELISLPTHQSPSIIQIISWNDYGESHYLSPILGAQPGSDHWTQNMSHIAFREMTHFFSLLWKGVPEIEAIGNDPRVYMWYRTHPSSIIVKDDEVGLPRNSEWAQDLINLFILLPPSTLEHKIVVKNEDKVHERSLKTGKPNLFTVGFKPGKVTFELVAGSAVLVAGEGKRILDEGEIEGYNYNMWSGSWRGD</sequence>
<organism evidence="2 3">
    <name type="scientific">Tremella mesenterica</name>
    <name type="common">Jelly fungus</name>
    <dbReference type="NCBI Taxonomy" id="5217"/>
    <lineage>
        <taxon>Eukaryota</taxon>
        <taxon>Fungi</taxon>
        <taxon>Dikarya</taxon>
        <taxon>Basidiomycota</taxon>
        <taxon>Agaricomycotina</taxon>
        <taxon>Tremellomycetes</taxon>
        <taxon>Tremellales</taxon>
        <taxon>Tremellaceae</taxon>
        <taxon>Tremella</taxon>
    </lineage>
</organism>
<protein>
    <recommendedName>
        <fullName evidence="4">Glycoside hydrolase family 71 protein</fullName>
    </recommendedName>
</protein>
<dbReference type="InParanoid" id="A0A4Q1BU11"/>
<accession>A0A4Q1BU11</accession>
<proteinExistence type="predicted"/>
<evidence type="ECO:0000313" key="3">
    <source>
        <dbReference type="Proteomes" id="UP000289152"/>
    </source>
</evidence>
<dbReference type="VEuPathDB" id="FungiDB:TREMEDRAFT_37459"/>
<comment type="caution">
    <text evidence="2">The sequence shown here is derived from an EMBL/GenBank/DDBJ whole genome shotgun (WGS) entry which is preliminary data.</text>
</comment>
<dbReference type="Gene3D" id="3.20.20.80">
    <property type="entry name" value="Glycosidases"/>
    <property type="match status" value="1"/>
</dbReference>
<dbReference type="CDD" id="cd11577">
    <property type="entry name" value="GH71"/>
    <property type="match status" value="1"/>
</dbReference>
<dbReference type="Pfam" id="PF03659">
    <property type="entry name" value="Glyco_hydro_71"/>
    <property type="match status" value="1"/>
</dbReference>
<evidence type="ECO:0008006" key="4">
    <source>
        <dbReference type="Google" id="ProtNLM"/>
    </source>
</evidence>
<dbReference type="OrthoDB" id="3257981at2759"/>
<feature type="region of interest" description="Disordered" evidence="1">
    <location>
        <begin position="1"/>
        <end position="22"/>
    </location>
</feature>
<keyword evidence="3" id="KW-1185">Reference proteome</keyword>
<name>A0A4Q1BU11_TREME</name>
<evidence type="ECO:0000256" key="1">
    <source>
        <dbReference type="SAM" id="MobiDB-lite"/>
    </source>
</evidence>
<dbReference type="InterPro" id="IPR005197">
    <property type="entry name" value="Glyco_hydro_71"/>
</dbReference>
<evidence type="ECO:0000313" key="2">
    <source>
        <dbReference type="EMBL" id="RXK41583.1"/>
    </source>
</evidence>
<dbReference type="EMBL" id="SDIL01000007">
    <property type="protein sequence ID" value="RXK41583.1"/>
    <property type="molecule type" value="Genomic_DNA"/>
</dbReference>
<gene>
    <name evidence="2" type="ORF">M231_01082</name>
</gene>
<dbReference type="AlphaFoldDB" id="A0A4Q1BU11"/>